<keyword evidence="4" id="KW-0804">Transcription</keyword>
<reference evidence="7 8" key="1">
    <citation type="submission" date="2016-10" db="EMBL/GenBank/DDBJ databases">
        <authorList>
            <person name="Varghese N."/>
            <person name="Submissions S."/>
        </authorList>
    </citation>
    <scope>NUCLEOTIDE SEQUENCE [LARGE SCALE GENOMIC DNA]</scope>
    <source>
        <strain evidence="7 8">DSM 18327</strain>
    </source>
</reference>
<comment type="caution">
    <text evidence="7">The sequence shown here is derived from an EMBL/GenBank/DDBJ whole genome shotgun (WGS) entry which is preliminary data.</text>
</comment>
<dbReference type="PROSITE" id="PS50931">
    <property type="entry name" value="HTH_LYSR"/>
    <property type="match status" value="1"/>
</dbReference>
<dbReference type="PANTHER" id="PTHR30537">
    <property type="entry name" value="HTH-TYPE TRANSCRIPTIONAL REGULATOR"/>
    <property type="match status" value="1"/>
</dbReference>
<dbReference type="SUPFAM" id="SSF53850">
    <property type="entry name" value="Periplasmic binding protein-like II"/>
    <property type="match status" value="1"/>
</dbReference>
<dbReference type="EMBL" id="FNRV01000001">
    <property type="protein sequence ID" value="SED12060.1"/>
    <property type="molecule type" value="Genomic_DNA"/>
</dbReference>
<keyword evidence="2" id="KW-0805">Transcription regulation</keyword>
<dbReference type="Proteomes" id="UP000199665">
    <property type="component" value="Unassembled WGS sequence"/>
</dbReference>
<evidence type="ECO:0000256" key="1">
    <source>
        <dbReference type="ARBA" id="ARBA00009437"/>
    </source>
</evidence>
<proteinExistence type="inferred from homology"/>
<organism evidence="7 8">
    <name type="scientific">Pseudomonas mohnii</name>
    <dbReference type="NCBI Taxonomy" id="395600"/>
    <lineage>
        <taxon>Bacteria</taxon>
        <taxon>Pseudomonadati</taxon>
        <taxon>Pseudomonadota</taxon>
        <taxon>Gammaproteobacteria</taxon>
        <taxon>Pseudomonadales</taxon>
        <taxon>Pseudomonadaceae</taxon>
        <taxon>Pseudomonas</taxon>
    </lineage>
</organism>
<comment type="similarity">
    <text evidence="1">Belongs to the LysR transcriptional regulatory family.</text>
</comment>
<protein>
    <submittedName>
        <fullName evidence="7">Transcriptional regulator, LysR family</fullName>
    </submittedName>
</protein>
<evidence type="ECO:0000256" key="5">
    <source>
        <dbReference type="SAM" id="MobiDB-lite"/>
    </source>
</evidence>
<feature type="domain" description="HTH lysR-type" evidence="6">
    <location>
        <begin position="1"/>
        <end position="59"/>
    </location>
</feature>
<evidence type="ECO:0000256" key="4">
    <source>
        <dbReference type="ARBA" id="ARBA00023163"/>
    </source>
</evidence>
<dbReference type="InterPro" id="IPR036388">
    <property type="entry name" value="WH-like_DNA-bd_sf"/>
</dbReference>
<name>A0ABY0Y867_9PSED</name>
<dbReference type="Gene3D" id="1.10.10.10">
    <property type="entry name" value="Winged helix-like DNA-binding domain superfamily/Winged helix DNA-binding domain"/>
    <property type="match status" value="1"/>
</dbReference>
<dbReference type="InterPro" id="IPR058163">
    <property type="entry name" value="LysR-type_TF_proteobact-type"/>
</dbReference>
<dbReference type="Pfam" id="PF00126">
    <property type="entry name" value="HTH_1"/>
    <property type="match status" value="1"/>
</dbReference>
<evidence type="ECO:0000259" key="6">
    <source>
        <dbReference type="PROSITE" id="PS50931"/>
    </source>
</evidence>
<dbReference type="Gene3D" id="3.40.190.290">
    <property type="match status" value="1"/>
</dbReference>
<feature type="region of interest" description="Disordered" evidence="5">
    <location>
        <begin position="301"/>
        <end position="324"/>
    </location>
</feature>
<evidence type="ECO:0000256" key="3">
    <source>
        <dbReference type="ARBA" id="ARBA00023125"/>
    </source>
</evidence>
<sequence>MDLFQAMSVYVRVVEAGSMTAAAQQCEMSTTMVGNHLKALEQRLGVRLLNRTTRRQRLTEFGTAYYQRCLEVLGLVADSERLAEQTHDEPSGTLRITAPLTFGTERLAPALSEFSLHNPRVKLDVVLTNRRPDLLDNGFDVAFRLGALEPSNLIARPLIDYTLTMCASREYLARRGTPEKPEDLQQHDCLAFAYPAGDDWQSVARQWRLHGPEGEVEVAVSGPMLINSSAGLHQAARTGMGIVMVPDALVEQDLREGKLVALMPSYQLPSRPMHLVYAQDRHRLPKLRRFVDFAVKMWGKHSPPLTSSPSPAPVFPDSDPGTAA</sequence>
<dbReference type="PANTHER" id="PTHR30537:SF5">
    <property type="entry name" value="HTH-TYPE TRANSCRIPTIONAL ACTIVATOR TTDR-RELATED"/>
    <property type="match status" value="1"/>
</dbReference>
<dbReference type="SUPFAM" id="SSF46785">
    <property type="entry name" value="Winged helix' DNA-binding domain"/>
    <property type="match status" value="1"/>
</dbReference>
<evidence type="ECO:0000313" key="8">
    <source>
        <dbReference type="Proteomes" id="UP000199665"/>
    </source>
</evidence>
<dbReference type="InterPro" id="IPR000847">
    <property type="entry name" value="LysR_HTH_N"/>
</dbReference>
<keyword evidence="8" id="KW-1185">Reference proteome</keyword>
<dbReference type="InterPro" id="IPR005119">
    <property type="entry name" value="LysR_subst-bd"/>
</dbReference>
<accession>A0ABY0Y867</accession>
<gene>
    <name evidence="7" type="ORF">SAMN05216205_4275</name>
</gene>
<evidence type="ECO:0000256" key="2">
    <source>
        <dbReference type="ARBA" id="ARBA00023015"/>
    </source>
</evidence>
<dbReference type="InterPro" id="IPR036390">
    <property type="entry name" value="WH_DNA-bd_sf"/>
</dbReference>
<evidence type="ECO:0000313" key="7">
    <source>
        <dbReference type="EMBL" id="SED12060.1"/>
    </source>
</evidence>
<dbReference type="Pfam" id="PF03466">
    <property type="entry name" value="LysR_substrate"/>
    <property type="match status" value="1"/>
</dbReference>
<keyword evidence="3" id="KW-0238">DNA-binding</keyword>